<evidence type="ECO:0000313" key="3">
    <source>
        <dbReference type="Proteomes" id="UP001165135"/>
    </source>
</evidence>
<evidence type="ECO:0000259" key="1">
    <source>
        <dbReference type="Pfam" id="PF21962"/>
    </source>
</evidence>
<dbReference type="Pfam" id="PF21962">
    <property type="entry name" value="DUF6924"/>
    <property type="match status" value="1"/>
</dbReference>
<name>A0A9W6RLL1_9ACTN</name>
<accession>A0A9W6RLL1</accession>
<protein>
    <recommendedName>
        <fullName evidence="1">DUF6924 domain-containing protein</fullName>
    </recommendedName>
</protein>
<dbReference type="Proteomes" id="UP001165135">
    <property type="component" value="Unassembled WGS sequence"/>
</dbReference>
<dbReference type="EMBL" id="BSTJ01000005">
    <property type="protein sequence ID" value="GLY76090.1"/>
    <property type="molecule type" value="Genomic_DNA"/>
</dbReference>
<organism evidence="2 3">
    <name type="scientific">Actinoallomurus iriomotensis</name>
    <dbReference type="NCBI Taxonomy" id="478107"/>
    <lineage>
        <taxon>Bacteria</taxon>
        <taxon>Bacillati</taxon>
        <taxon>Actinomycetota</taxon>
        <taxon>Actinomycetes</taxon>
        <taxon>Streptosporangiales</taxon>
        <taxon>Thermomonosporaceae</taxon>
        <taxon>Actinoallomurus</taxon>
    </lineage>
</organism>
<evidence type="ECO:0000313" key="2">
    <source>
        <dbReference type="EMBL" id="GLY76090.1"/>
    </source>
</evidence>
<gene>
    <name evidence="2" type="ORF">Airi01_043570</name>
</gene>
<comment type="caution">
    <text evidence="2">The sequence shown here is derived from an EMBL/GenBank/DDBJ whole genome shotgun (WGS) entry which is preliminary data.</text>
</comment>
<dbReference type="InterPro" id="IPR053832">
    <property type="entry name" value="DUF6924"/>
</dbReference>
<dbReference type="AlphaFoldDB" id="A0A9W6RLL1"/>
<feature type="domain" description="DUF6924" evidence="1">
    <location>
        <begin position="11"/>
        <end position="135"/>
    </location>
</feature>
<sequence length="135" mass="15038">MTVPLPRTQYTPLVRTGFADPAAWEALRTVVETPNEYEFLAHVDYIDDPAYRDLPPERILELTPDGHPIVIVADDTALGSPEMPLLVIDLRAERGRAVRVIAERLWSIENNLSISNMDFAEFAGAAGEDGIFRGF</sequence>
<reference evidence="2" key="1">
    <citation type="submission" date="2023-03" db="EMBL/GenBank/DDBJ databases">
        <title>Actinoallomurus iriomotensis NBRC 103681.</title>
        <authorList>
            <person name="Ichikawa N."/>
            <person name="Sato H."/>
            <person name="Tonouchi N."/>
        </authorList>
    </citation>
    <scope>NUCLEOTIDE SEQUENCE</scope>
    <source>
        <strain evidence="2">NBRC 103681</strain>
    </source>
</reference>
<proteinExistence type="predicted"/>
<dbReference type="RefSeq" id="WP_285623972.1">
    <property type="nucleotide sequence ID" value="NZ_BSTJ01000005.1"/>
</dbReference>